<dbReference type="Gene3D" id="1.10.287.70">
    <property type="match status" value="1"/>
</dbReference>
<dbReference type="Gene3D" id="3.60.10.10">
    <property type="entry name" value="Endonuclease/exonuclease/phosphatase"/>
    <property type="match status" value="1"/>
</dbReference>
<feature type="domain" description="Reverse transcriptase" evidence="19">
    <location>
        <begin position="970"/>
        <end position="1229"/>
    </location>
</feature>
<dbReference type="InterPro" id="IPR011333">
    <property type="entry name" value="SKP1/BTB/POZ_sf"/>
</dbReference>
<dbReference type="FunFam" id="1.10.287.70:FF:000005">
    <property type="entry name" value="potassium voltage-gated channel subfamily G member 1"/>
    <property type="match status" value="1"/>
</dbReference>
<dbReference type="Pfam" id="PF03372">
    <property type="entry name" value="Exo_endo_phos"/>
    <property type="match status" value="1"/>
</dbReference>
<keyword evidence="10" id="KW-0630">Potassium</keyword>
<evidence type="ECO:0000256" key="5">
    <source>
        <dbReference type="ARBA" id="ARBA00022475"/>
    </source>
</evidence>
<dbReference type="PRINTS" id="PR00169">
    <property type="entry name" value="KCHANNEL"/>
</dbReference>
<dbReference type="Pfam" id="PF02214">
    <property type="entry name" value="BTB_2"/>
    <property type="match status" value="1"/>
</dbReference>
<feature type="transmembrane region" description="Helical" evidence="18">
    <location>
        <begin position="256"/>
        <end position="274"/>
    </location>
</feature>
<dbReference type="InterPro" id="IPR043502">
    <property type="entry name" value="DNA/RNA_pol_sf"/>
</dbReference>
<dbReference type="GO" id="GO:1901379">
    <property type="term" value="P:regulation of potassium ion transmembrane transport"/>
    <property type="evidence" value="ECO:0007669"/>
    <property type="project" value="UniProtKB-ARBA"/>
</dbReference>
<dbReference type="CDD" id="cd09076">
    <property type="entry name" value="L1-EN"/>
    <property type="match status" value="1"/>
</dbReference>
<sequence>MVYGEILHRRGPDENFLNLNVGGFKQKVSRSVLQRFPHTRLALLLLCSSEAAILELCDDYSATEHEFYFDRNPRFFPYVLNFYHTGKIHLMEELCVFSFSQELEYWGIKELHLDSCCSNKFHEQKEGEKEQDWDRNEEDPLQDSFDSSMEELSELEQDVEKFEGTWCSEKRKQLWLRLENPGHSFTAKMLAVVSLSVVLISIVAMCVHSMPEFHQVDSNERAVEDPVLAAFETFCVLWFTFEFVVRLAVAPCLRKFISNAMNIIDFVSVVPFYATLALEKADAEESEELENVGKVVQILRLMRIFRILKLARHSVGLRSLGATLRHSYHEVGLLVLFLSVGISIFSVLVYFAEREEEESELQTIPIGWWWATISMTTVGYGDTYPVTLPGKLIGTLCIICGLLVVALPVTVIFNKFSKYYERQKALVEADQYGSNLKVPIPGIPIFSMNDLYANGNAINSILDSLSTRSSTGSDRDDKENQDRKGRELADVMERRKVDILCVQETRWKGSKARSIGAGFKLFYYGVDSKRNGVGVVLKEEFVRNVLEVKRVSDRVMSLKLEIEGVMLNVVSGYAPQVGCELEEKERFWSELDEVMESIPTGERVVIGADFNAHVGEGNTGDEEVMGKFGVKERNFEGQMVVDFAKRMDMGVVNTYFQKREEHRVTYKSGGRRTQVDYILCRRGNLKEISDCKVVVGESVARQHRMVVCRMTLMVCKTKRSKIEIEKKTKWWKLKKEECCEEFRQKLRQALGGQVVLPDDWETTAEVIRETGRKVLGVSSGRRKEDKETWWWNEEVQDSIQRKRLAKKKWDMDRTEENRQEYKELQRRVKSEVSKAKQKAYDELYTRLDTREGEKDLYRLARQRDRDGKDVQQVRVIKDRDGRVLTSEESVQRRWKEYFEELMNEENEREKRVEGVNSVEQKVDKIRKDEVRKALKRMKSGKAVGPDDIPVEVWKCLGEAAVEFLASLFNRVLESERMPEEWRRSVLVPIFKNKGDVQSCSNYRGIKLMSHTMKLWERVVEARLRKVVEICEQQYGFMPRKSTTDAIFALRILMEKYRDGQRELHCVFVDLEKAYDRVPREELWYCMRKSGVAEKYVRVVQDMYERSRTVVRCAVGQTEEFNVEVGLHQGSALSPFLFAIVMDQLSEEVRQESPWTMMFADDIVICSESREQVEENLERWRFALERRGMKVSGSKTEYMCVNEREGSGTVRLQGEEVKKVQEFKYLGSTVQSNGECGKEVKKRVQAGWNGWRKVSGVLCDQKISARIKGKVYRTVVRPAMLYGLETVSLRKRQESELEVAELKMLRFSLGVTRLDRIRNEYIRGTAHVGRLGDKVREARLRWFGHVQRRESSQPLIL</sequence>
<keyword evidence="7 18" id="KW-0812">Transmembrane</keyword>
<keyword evidence="21" id="KW-1185">Reference proteome</keyword>
<dbReference type="GO" id="GO:0001508">
    <property type="term" value="P:action potential"/>
    <property type="evidence" value="ECO:0007669"/>
    <property type="project" value="TreeGrafter"/>
</dbReference>
<dbReference type="InterPro" id="IPR028325">
    <property type="entry name" value="VG_K_chnl"/>
</dbReference>
<dbReference type="Pfam" id="PF00078">
    <property type="entry name" value="RVT_1"/>
    <property type="match status" value="1"/>
</dbReference>
<evidence type="ECO:0000256" key="6">
    <source>
        <dbReference type="ARBA" id="ARBA00022538"/>
    </source>
</evidence>
<comment type="caution">
    <text evidence="20">The sequence shown here is derived from an EMBL/GenBank/DDBJ whole genome shotgun (WGS) entry which is preliminary data.</text>
</comment>
<evidence type="ECO:0000256" key="15">
    <source>
        <dbReference type="ARBA" id="ARBA00049573"/>
    </source>
</evidence>
<evidence type="ECO:0000256" key="8">
    <source>
        <dbReference type="ARBA" id="ARBA00022826"/>
    </source>
</evidence>
<dbReference type="SUPFAM" id="SSF81324">
    <property type="entry name" value="Voltage-gated potassium channels"/>
    <property type="match status" value="1"/>
</dbReference>
<evidence type="ECO:0000313" key="21">
    <source>
        <dbReference type="Proteomes" id="UP001274896"/>
    </source>
</evidence>
<feature type="compositionally biased region" description="Basic and acidic residues" evidence="17">
    <location>
        <begin position="473"/>
        <end position="487"/>
    </location>
</feature>
<evidence type="ECO:0000256" key="17">
    <source>
        <dbReference type="SAM" id="MobiDB-lite"/>
    </source>
</evidence>
<dbReference type="InterPro" id="IPR036691">
    <property type="entry name" value="Endo/exonu/phosph_ase_sf"/>
</dbReference>
<organism evidence="20 21">
    <name type="scientific">Hemibagrus guttatus</name>
    <dbReference type="NCBI Taxonomy" id="175788"/>
    <lineage>
        <taxon>Eukaryota</taxon>
        <taxon>Metazoa</taxon>
        <taxon>Chordata</taxon>
        <taxon>Craniata</taxon>
        <taxon>Vertebrata</taxon>
        <taxon>Euteleostomi</taxon>
        <taxon>Actinopterygii</taxon>
        <taxon>Neopterygii</taxon>
        <taxon>Teleostei</taxon>
        <taxon>Ostariophysi</taxon>
        <taxon>Siluriformes</taxon>
        <taxon>Bagridae</taxon>
        <taxon>Hemibagrus</taxon>
    </lineage>
</organism>
<proteinExistence type="inferred from homology"/>
<dbReference type="InterPro" id="IPR005821">
    <property type="entry name" value="Ion_trans_dom"/>
</dbReference>
<gene>
    <name evidence="20" type="ORF">QTP70_006262</name>
</gene>
<evidence type="ECO:0000256" key="3">
    <source>
        <dbReference type="ARBA" id="ARBA00012180"/>
    </source>
</evidence>
<dbReference type="Gene3D" id="1.20.120.350">
    <property type="entry name" value="Voltage-gated potassium channels. Chain C"/>
    <property type="match status" value="1"/>
</dbReference>
<dbReference type="SUPFAM" id="SSF54695">
    <property type="entry name" value="POZ domain"/>
    <property type="match status" value="1"/>
</dbReference>
<feature type="transmembrane region" description="Helical" evidence="18">
    <location>
        <begin position="230"/>
        <end position="249"/>
    </location>
</feature>
<evidence type="ECO:0000256" key="11">
    <source>
        <dbReference type="ARBA" id="ARBA00022989"/>
    </source>
</evidence>
<keyword evidence="13 18" id="KW-0472">Membrane</keyword>
<dbReference type="Gene3D" id="3.30.710.10">
    <property type="entry name" value="Potassium Channel Kv1.1, Chain A"/>
    <property type="match status" value="1"/>
</dbReference>
<feature type="transmembrane region" description="Helical" evidence="18">
    <location>
        <begin position="189"/>
        <end position="210"/>
    </location>
</feature>
<dbReference type="PRINTS" id="PR01494">
    <property type="entry name" value="KV9CHANNEL"/>
</dbReference>
<dbReference type="Pfam" id="PF00520">
    <property type="entry name" value="Ion_trans"/>
    <property type="match status" value="1"/>
</dbReference>
<feature type="coiled-coil region" evidence="16">
    <location>
        <begin position="804"/>
        <end position="838"/>
    </location>
</feature>
<evidence type="ECO:0000256" key="16">
    <source>
        <dbReference type="SAM" id="Coils"/>
    </source>
</evidence>
<comment type="subcellular location">
    <subcellularLocation>
        <location evidence="1">Cell membrane</location>
        <topology evidence="1">Multi-pass membrane protein</topology>
    </subcellularLocation>
</comment>
<keyword evidence="11 18" id="KW-1133">Transmembrane helix</keyword>
<evidence type="ECO:0000256" key="7">
    <source>
        <dbReference type="ARBA" id="ARBA00022692"/>
    </source>
</evidence>
<evidence type="ECO:0000256" key="9">
    <source>
        <dbReference type="ARBA" id="ARBA00022882"/>
    </source>
</evidence>
<keyword evidence="12" id="KW-0406">Ion transport</keyword>
<evidence type="ECO:0000256" key="1">
    <source>
        <dbReference type="ARBA" id="ARBA00004651"/>
    </source>
</evidence>
<evidence type="ECO:0000256" key="14">
    <source>
        <dbReference type="ARBA" id="ARBA00023303"/>
    </source>
</evidence>
<comment type="similarity">
    <text evidence="2">Belongs to the beta type-B retroviral polymerase family. HERV class-II K(HML-2) pol subfamily.</text>
</comment>
<evidence type="ECO:0000259" key="19">
    <source>
        <dbReference type="PROSITE" id="PS50878"/>
    </source>
</evidence>
<dbReference type="CDD" id="cd01650">
    <property type="entry name" value="RT_nLTR_like"/>
    <property type="match status" value="1"/>
</dbReference>
<evidence type="ECO:0000256" key="10">
    <source>
        <dbReference type="ARBA" id="ARBA00022958"/>
    </source>
</evidence>
<dbReference type="SUPFAM" id="SSF56219">
    <property type="entry name" value="DNase I-like"/>
    <property type="match status" value="1"/>
</dbReference>
<dbReference type="InterPro" id="IPR000477">
    <property type="entry name" value="RT_dom"/>
</dbReference>
<dbReference type="GO" id="GO:0015459">
    <property type="term" value="F:potassium channel regulator activity"/>
    <property type="evidence" value="ECO:0007669"/>
    <property type="project" value="UniProtKB-ARBA"/>
</dbReference>
<keyword evidence="5" id="KW-1003">Cell membrane</keyword>
<feature type="region of interest" description="Disordered" evidence="17">
    <location>
        <begin position="467"/>
        <end position="487"/>
    </location>
</feature>
<protein>
    <recommendedName>
        <fullName evidence="3">ribonuclease H</fullName>
        <ecNumber evidence="3">3.1.26.4</ecNumber>
    </recommendedName>
</protein>
<dbReference type="InterPro" id="IPR027359">
    <property type="entry name" value="Volt_channel_dom_sf"/>
</dbReference>
<dbReference type="SUPFAM" id="SSF56672">
    <property type="entry name" value="DNA/RNA polymerases"/>
    <property type="match status" value="1"/>
</dbReference>
<dbReference type="GO" id="GO:0008076">
    <property type="term" value="C:voltage-gated potassium channel complex"/>
    <property type="evidence" value="ECO:0007669"/>
    <property type="project" value="InterPro"/>
</dbReference>
<keyword evidence="14" id="KW-0407">Ion channel</keyword>
<dbReference type="GO" id="GO:0051260">
    <property type="term" value="P:protein homooligomerization"/>
    <property type="evidence" value="ECO:0007669"/>
    <property type="project" value="InterPro"/>
</dbReference>
<feature type="transmembrane region" description="Helical" evidence="18">
    <location>
        <begin position="331"/>
        <end position="351"/>
    </location>
</feature>
<dbReference type="PANTHER" id="PTHR11537">
    <property type="entry name" value="VOLTAGE-GATED POTASSIUM CHANNEL"/>
    <property type="match status" value="1"/>
</dbReference>
<dbReference type="EMBL" id="JAUCMX010000002">
    <property type="protein sequence ID" value="KAK3553632.1"/>
    <property type="molecule type" value="Genomic_DNA"/>
</dbReference>
<evidence type="ECO:0000256" key="12">
    <source>
        <dbReference type="ARBA" id="ARBA00023065"/>
    </source>
</evidence>
<keyword evidence="6" id="KW-0633">Potassium transport</keyword>
<dbReference type="EC" id="3.1.26.4" evidence="3"/>
<dbReference type="GO" id="GO:0005249">
    <property type="term" value="F:voltage-gated potassium channel activity"/>
    <property type="evidence" value="ECO:0007669"/>
    <property type="project" value="InterPro"/>
</dbReference>
<feature type="transmembrane region" description="Helical" evidence="18">
    <location>
        <begin position="392"/>
        <end position="413"/>
    </location>
</feature>
<dbReference type="FunFam" id="1.20.120.350:FF:000029">
    <property type="entry name" value="Potassium voltage-gated channel subfamily S member 2"/>
    <property type="match status" value="1"/>
</dbReference>
<evidence type="ECO:0000256" key="4">
    <source>
        <dbReference type="ARBA" id="ARBA00022448"/>
    </source>
</evidence>
<evidence type="ECO:0000256" key="2">
    <source>
        <dbReference type="ARBA" id="ARBA00010879"/>
    </source>
</evidence>
<keyword evidence="9" id="KW-0851">Voltage-gated channel</keyword>
<dbReference type="InterPro" id="IPR003131">
    <property type="entry name" value="T1-type_BTB"/>
</dbReference>
<dbReference type="GO" id="GO:0004523">
    <property type="term" value="F:RNA-DNA hybrid ribonuclease activity"/>
    <property type="evidence" value="ECO:0007669"/>
    <property type="project" value="UniProtKB-EC"/>
</dbReference>
<comment type="function">
    <text evidence="15">Potassium channel regulatory subunit that modulate the delayed rectifier voltage-gated potassium channel activity of KCNB1 and KCNB2 by altering their kinetics, expression levels, and shifting the half-inactivation potential to more polarized values. While it does not form functional channels on its own, it can form functional heterotetrameric channels with KCNB1 and KCNB2. Each regulatory subunit has unique regulatory properties that can lead to extensive inhibition, significant changes in kinetics, and/or substantial shifts in the voltage dependencies of the inactivation process.</text>
</comment>
<evidence type="ECO:0000313" key="20">
    <source>
        <dbReference type="EMBL" id="KAK3553632.1"/>
    </source>
</evidence>
<keyword evidence="16" id="KW-0175">Coiled coil</keyword>
<dbReference type="InterPro" id="IPR043128">
    <property type="entry name" value="Rev_trsase/Diguanyl_cyclase"/>
</dbReference>
<dbReference type="InterPro" id="IPR005135">
    <property type="entry name" value="Endo/exonuclease/phosphatase"/>
</dbReference>
<dbReference type="SMART" id="SM00225">
    <property type="entry name" value="BTB"/>
    <property type="match status" value="1"/>
</dbReference>
<dbReference type="PROSITE" id="PS50878">
    <property type="entry name" value="RT_POL"/>
    <property type="match status" value="1"/>
</dbReference>
<name>A0AAE0RFP0_9TELE</name>
<evidence type="ECO:0000256" key="18">
    <source>
        <dbReference type="SAM" id="Phobius"/>
    </source>
</evidence>
<dbReference type="InterPro" id="IPR003968">
    <property type="entry name" value="K_chnl_volt-dep_Kv"/>
</dbReference>
<dbReference type="InterPro" id="IPR000210">
    <property type="entry name" value="BTB/POZ_dom"/>
</dbReference>
<dbReference type="PANTHER" id="PTHR11537:SF39">
    <property type="entry name" value="POTASSIUM VOLTAGE-GATED CHANNEL SUBFAMILY S MEMBER 3"/>
    <property type="match status" value="1"/>
</dbReference>
<reference evidence="20" key="1">
    <citation type="submission" date="2023-06" db="EMBL/GenBank/DDBJ databases">
        <title>Male Hemibagrus guttatus genome.</title>
        <authorList>
            <person name="Bian C."/>
        </authorList>
    </citation>
    <scope>NUCLEOTIDE SEQUENCE</scope>
    <source>
        <strain evidence="20">Male_cb2023</strain>
        <tissue evidence="20">Muscle</tissue>
    </source>
</reference>
<accession>A0AAE0RFP0</accession>
<dbReference type="InterPro" id="IPR003971">
    <property type="entry name" value="K_chnl_volt-dep_Kv5/Kv9"/>
</dbReference>
<dbReference type="Gene3D" id="3.30.70.270">
    <property type="match status" value="1"/>
</dbReference>
<dbReference type="Proteomes" id="UP001274896">
    <property type="component" value="Unassembled WGS sequence"/>
</dbReference>
<keyword evidence="4" id="KW-0813">Transport</keyword>
<dbReference type="PRINTS" id="PR01491">
    <property type="entry name" value="KVCHANNEL"/>
</dbReference>
<keyword evidence="8" id="KW-0631">Potassium channel</keyword>
<evidence type="ECO:0000256" key="13">
    <source>
        <dbReference type="ARBA" id="ARBA00023136"/>
    </source>
</evidence>